<reference evidence="7 8" key="1">
    <citation type="journal article" date="2019" name="Int. J. Syst. Evol. Microbiol.">
        <title>Anaerobacillus alkaliphilus sp. nov., a novel alkaliphilic and moderately halophilic bacterium.</title>
        <authorList>
            <person name="Borsodi A.K."/>
            <person name="Aszalos J.M."/>
            <person name="Bihari P."/>
            <person name="Nagy I."/>
            <person name="Schumann P."/>
            <person name="Sproer C."/>
            <person name="Kovacs A.L."/>
            <person name="Boka K."/>
            <person name="Dobosy P."/>
            <person name="Ovari M."/>
            <person name="Szili-Kovacs T."/>
            <person name="Toth E."/>
        </authorList>
    </citation>
    <scope>NUCLEOTIDE SEQUENCE [LARGE SCALE GENOMIC DNA]</scope>
    <source>
        <strain evidence="7 8">B16-10</strain>
    </source>
</reference>
<dbReference type="PANTHER" id="PTHR44307:SF2">
    <property type="entry name" value="PHOSPHOETHANOLAMINE METHYLTRANSFERASE ISOFORM X1"/>
    <property type="match status" value="1"/>
</dbReference>
<comment type="pathway">
    <text evidence="1">Lipid metabolism.</text>
</comment>
<keyword evidence="8" id="KW-1185">Reference proteome</keyword>
<evidence type="ECO:0000256" key="1">
    <source>
        <dbReference type="ARBA" id="ARBA00005189"/>
    </source>
</evidence>
<dbReference type="OrthoDB" id="9797252at2"/>
<dbReference type="InterPro" id="IPR041698">
    <property type="entry name" value="Methyltransf_25"/>
</dbReference>
<dbReference type="GO" id="GO:0032259">
    <property type="term" value="P:methylation"/>
    <property type="evidence" value="ECO:0007669"/>
    <property type="project" value="UniProtKB-KW"/>
</dbReference>
<accession>A0A4Q0VWY0</accession>
<dbReference type="CDD" id="cd02440">
    <property type="entry name" value="AdoMet_MTases"/>
    <property type="match status" value="1"/>
</dbReference>
<dbReference type="AlphaFoldDB" id="A0A4Q0VWY0"/>
<comment type="caution">
    <text evidence="7">The sequence shown here is derived from an EMBL/GenBank/DDBJ whole genome shotgun (WGS) entry which is preliminary data.</text>
</comment>
<gene>
    <name evidence="7" type="ORF">DS745_02270</name>
</gene>
<proteinExistence type="predicted"/>
<organism evidence="7 8">
    <name type="scientific">Anaerobacillus alkaliphilus</name>
    <dbReference type="NCBI Taxonomy" id="1548597"/>
    <lineage>
        <taxon>Bacteria</taxon>
        <taxon>Bacillati</taxon>
        <taxon>Bacillota</taxon>
        <taxon>Bacilli</taxon>
        <taxon>Bacillales</taxon>
        <taxon>Bacillaceae</taxon>
        <taxon>Anaerobacillus</taxon>
    </lineage>
</organism>
<dbReference type="SUPFAM" id="SSF53335">
    <property type="entry name" value="S-adenosyl-L-methionine-dependent methyltransferases"/>
    <property type="match status" value="1"/>
</dbReference>
<dbReference type="Gene3D" id="3.40.50.150">
    <property type="entry name" value="Vaccinia Virus protein VP39"/>
    <property type="match status" value="1"/>
</dbReference>
<keyword evidence="3 7" id="KW-0808">Transferase</keyword>
<dbReference type="EMBL" id="QOUX01000001">
    <property type="protein sequence ID" value="RXJ04233.1"/>
    <property type="molecule type" value="Genomic_DNA"/>
</dbReference>
<feature type="domain" description="Methyltransferase" evidence="6">
    <location>
        <begin position="56"/>
        <end position="150"/>
    </location>
</feature>
<dbReference type="PANTHER" id="PTHR44307">
    <property type="entry name" value="PHOSPHOETHANOLAMINE METHYLTRANSFERASE"/>
    <property type="match status" value="1"/>
</dbReference>
<comment type="pathway">
    <text evidence="4">Phospholipid metabolism.</text>
</comment>
<evidence type="ECO:0000256" key="2">
    <source>
        <dbReference type="ARBA" id="ARBA00022603"/>
    </source>
</evidence>
<name>A0A4Q0VWY0_9BACI</name>
<evidence type="ECO:0000259" key="6">
    <source>
        <dbReference type="Pfam" id="PF13649"/>
    </source>
</evidence>
<evidence type="ECO:0000313" key="7">
    <source>
        <dbReference type="EMBL" id="RXJ04233.1"/>
    </source>
</evidence>
<evidence type="ECO:0000256" key="4">
    <source>
        <dbReference type="ARBA" id="ARBA00025707"/>
    </source>
</evidence>
<dbReference type="Proteomes" id="UP000290649">
    <property type="component" value="Unassembled WGS sequence"/>
</dbReference>
<evidence type="ECO:0000256" key="3">
    <source>
        <dbReference type="ARBA" id="ARBA00022679"/>
    </source>
</evidence>
<comment type="catalytic activity">
    <reaction evidence="5">
        <text>phosphoethanolamine + S-adenosyl-L-methionine = N-methylethanolamine phosphate + S-adenosyl-L-homocysteine + H(+)</text>
        <dbReference type="Rhea" id="RHEA:20365"/>
        <dbReference type="ChEBI" id="CHEBI:15378"/>
        <dbReference type="ChEBI" id="CHEBI:57781"/>
        <dbReference type="ChEBI" id="CHEBI:57856"/>
        <dbReference type="ChEBI" id="CHEBI:58190"/>
        <dbReference type="ChEBI" id="CHEBI:59789"/>
        <dbReference type="EC" id="2.1.1.103"/>
    </reaction>
    <physiologicalReaction direction="left-to-right" evidence="5">
        <dbReference type="Rhea" id="RHEA:20366"/>
    </physiologicalReaction>
</comment>
<protein>
    <submittedName>
        <fullName evidence="7">Methyltransferase domain-containing protein</fullName>
    </submittedName>
</protein>
<dbReference type="GO" id="GO:0000234">
    <property type="term" value="F:phosphoethanolamine N-methyltransferase activity"/>
    <property type="evidence" value="ECO:0007669"/>
    <property type="project" value="UniProtKB-EC"/>
</dbReference>
<dbReference type="InterPro" id="IPR029063">
    <property type="entry name" value="SAM-dependent_MTases_sf"/>
</dbReference>
<evidence type="ECO:0000256" key="5">
    <source>
        <dbReference type="ARBA" id="ARBA00047622"/>
    </source>
</evidence>
<keyword evidence="2 7" id="KW-0489">Methyltransferase</keyword>
<dbReference type="Pfam" id="PF13649">
    <property type="entry name" value="Methyltransf_25"/>
    <property type="match status" value="1"/>
</dbReference>
<sequence>MMMTKDQLKAALTVEQFPRSANYDPEWMIENEMGPSSVWLTEFLVEKMDLKPGMKVLDMGCGKAMSSIFLAKEFGVQVWANDLWISATDNLKRIKEAGVDDLVFPIRAEAHALPYAQEFFDAIISVDSYHYYGTDETFLLKFSKLVKPNGQIGIVVPGVKKEFEEDIPERLEPYWDNEWYTFHSPKWWSKLWRRSGVVDIEVADTMPEGWELWLKWETTAKASGRWQRNGDIELLTADDGEYFTFTRMVARRHEELEGRRSPAI</sequence>
<evidence type="ECO:0000313" key="8">
    <source>
        <dbReference type="Proteomes" id="UP000290649"/>
    </source>
</evidence>